<sequence length="216" mass="24493">MKFYNLLIKYRFWLGILAIVLAVVVNVNAGFWPAFILYLIGVIAIAGHFFIGPMRLIQEPMEAGNMEEVEKILKSIWFPNLLYKPIRSTYYTLKGHLAMATQDFDTAEKHLKKSSSLGAPMPEAEGANKLQLGMMAMQKGDLRNGESYIRAAIRAGLADKESEAVAYLSMCQIFMNKREFRAAKDFFRKAKACKPTTKEVLNQIKEIEKYISRIPG</sequence>
<dbReference type="RefSeq" id="WP_129005330.1">
    <property type="nucleotide sequence ID" value="NZ_SDHZ01000003.1"/>
</dbReference>
<dbReference type="Gene3D" id="1.25.40.10">
    <property type="entry name" value="Tetratricopeptide repeat domain"/>
    <property type="match status" value="1"/>
</dbReference>
<evidence type="ECO:0000256" key="1">
    <source>
        <dbReference type="SAM" id="Phobius"/>
    </source>
</evidence>
<dbReference type="EMBL" id="SDHZ01000003">
    <property type="protein sequence ID" value="RXK81933.1"/>
    <property type="molecule type" value="Genomic_DNA"/>
</dbReference>
<organism evidence="2 3">
    <name type="scientific">Filimonas effusa</name>
    <dbReference type="NCBI Taxonomy" id="2508721"/>
    <lineage>
        <taxon>Bacteria</taxon>
        <taxon>Pseudomonadati</taxon>
        <taxon>Bacteroidota</taxon>
        <taxon>Chitinophagia</taxon>
        <taxon>Chitinophagales</taxon>
        <taxon>Chitinophagaceae</taxon>
        <taxon>Filimonas</taxon>
    </lineage>
</organism>
<feature type="transmembrane region" description="Helical" evidence="1">
    <location>
        <begin position="12"/>
        <end position="29"/>
    </location>
</feature>
<evidence type="ECO:0000313" key="3">
    <source>
        <dbReference type="Proteomes" id="UP000290545"/>
    </source>
</evidence>
<dbReference type="Pfam" id="PF13181">
    <property type="entry name" value="TPR_8"/>
    <property type="match status" value="1"/>
</dbReference>
<accession>A0A4Q1D420</accession>
<dbReference type="InterPro" id="IPR011990">
    <property type="entry name" value="TPR-like_helical_dom_sf"/>
</dbReference>
<dbReference type="InterPro" id="IPR019734">
    <property type="entry name" value="TPR_rpt"/>
</dbReference>
<proteinExistence type="predicted"/>
<dbReference type="SUPFAM" id="SSF48452">
    <property type="entry name" value="TPR-like"/>
    <property type="match status" value="1"/>
</dbReference>
<comment type="caution">
    <text evidence="2">The sequence shown here is derived from an EMBL/GenBank/DDBJ whole genome shotgun (WGS) entry which is preliminary data.</text>
</comment>
<keyword evidence="1" id="KW-1133">Transmembrane helix</keyword>
<keyword evidence="1" id="KW-0472">Membrane</keyword>
<keyword evidence="1" id="KW-0812">Transmembrane</keyword>
<keyword evidence="3" id="KW-1185">Reference proteome</keyword>
<dbReference type="OrthoDB" id="1494476at2"/>
<evidence type="ECO:0008006" key="4">
    <source>
        <dbReference type="Google" id="ProtNLM"/>
    </source>
</evidence>
<reference evidence="2 3" key="1">
    <citation type="submission" date="2019-01" db="EMBL/GenBank/DDBJ databases">
        <title>Filimonas sp. strain TTM-71.</title>
        <authorList>
            <person name="Chen W.-M."/>
        </authorList>
    </citation>
    <scope>NUCLEOTIDE SEQUENCE [LARGE SCALE GENOMIC DNA]</scope>
    <source>
        <strain evidence="2 3">TTM-71</strain>
    </source>
</reference>
<dbReference type="Proteomes" id="UP000290545">
    <property type="component" value="Unassembled WGS sequence"/>
</dbReference>
<feature type="transmembrane region" description="Helical" evidence="1">
    <location>
        <begin position="35"/>
        <end position="57"/>
    </location>
</feature>
<gene>
    <name evidence="2" type="ORF">ESB13_19315</name>
</gene>
<evidence type="ECO:0000313" key="2">
    <source>
        <dbReference type="EMBL" id="RXK81933.1"/>
    </source>
</evidence>
<protein>
    <recommendedName>
        <fullName evidence="4">Tetratricopeptide repeat protein</fullName>
    </recommendedName>
</protein>
<dbReference type="AlphaFoldDB" id="A0A4Q1D420"/>
<name>A0A4Q1D420_9BACT</name>